<dbReference type="PANTHER" id="PTHR43510:SF1">
    <property type="entry name" value="AMINOTRANSFERASE FUNCTION, HYPOTHETICAL (EUROFUNG)"/>
    <property type="match status" value="1"/>
</dbReference>
<dbReference type="InterPro" id="IPR015424">
    <property type="entry name" value="PyrdxlP-dep_Trfase"/>
</dbReference>
<dbReference type="GO" id="GO:0003824">
    <property type="term" value="F:catalytic activity"/>
    <property type="evidence" value="ECO:0007669"/>
    <property type="project" value="InterPro"/>
</dbReference>
<dbReference type="AlphaFoldDB" id="A0AB34KW56"/>
<accession>A0AB34KW56</accession>
<dbReference type="PANTHER" id="PTHR43510">
    <property type="entry name" value="AMINOTRANSFERASE FUNCTION, HYPOTHETICAL (EUROFUNG)"/>
    <property type="match status" value="1"/>
</dbReference>
<comment type="similarity">
    <text evidence="1">Belongs to the class-I pyridoxal-phosphate-dependent aminotransferase family.</text>
</comment>
<dbReference type="Pfam" id="PF00155">
    <property type="entry name" value="Aminotran_1_2"/>
    <property type="match status" value="1"/>
</dbReference>
<dbReference type="GO" id="GO:0030170">
    <property type="term" value="F:pyridoxal phosphate binding"/>
    <property type="evidence" value="ECO:0007669"/>
    <property type="project" value="InterPro"/>
</dbReference>
<proteinExistence type="inferred from homology"/>
<reference evidence="4 5" key="1">
    <citation type="journal article" date="2020" name="Microbiol. Resour. Announc.">
        <title>Draft Genome Sequence of a Cladosporium Species Isolated from the Mesophotic Ascidian Didemnum maculosum.</title>
        <authorList>
            <person name="Gioti A."/>
            <person name="Siaperas R."/>
            <person name="Nikolaivits E."/>
            <person name="Le Goff G."/>
            <person name="Ouazzani J."/>
            <person name="Kotoulas G."/>
            <person name="Topakas E."/>
        </authorList>
    </citation>
    <scope>NUCLEOTIDE SEQUENCE [LARGE SCALE GENOMIC DNA]</scope>
    <source>
        <strain evidence="4 5">TM138-S3</strain>
    </source>
</reference>
<feature type="domain" description="Aminotransferase class I/classII large" evidence="3">
    <location>
        <begin position="48"/>
        <end position="385"/>
    </location>
</feature>
<dbReference type="RefSeq" id="XP_069231127.1">
    <property type="nucleotide sequence ID" value="XM_069371884.1"/>
</dbReference>
<dbReference type="InterPro" id="IPR004839">
    <property type="entry name" value="Aminotransferase_I/II_large"/>
</dbReference>
<evidence type="ECO:0000259" key="3">
    <source>
        <dbReference type="Pfam" id="PF00155"/>
    </source>
</evidence>
<dbReference type="CDD" id="cd00609">
    <property type="entry name" value="AAT_like"/>
    <property type="match status" value="1"/>
</dbReference>
<evidence type="ECO:0000313" key="5">
    <source>
        <dbReference type="Proteomes" id="UP000803884"/>
    </source>
</evidence>
<evidence type="ECO:0000313" key="4">
    <source>
        <dbReference type="EMBL" id="KAL1588022.1"/>
    </source>
</evidence>
<protein>
    <recommendedName>
        <fullName evidence="3">Aminotransferase class I/classII large domain-containing protein</fullName>
    </recommendedName>
</protein>
<sequence>MAPIPPFAVEQWMDTYETSAKYNLAETCCASITIDELLTLSEDKTASASSLLDTSKVQGYGEIRGSTELRNNLSRLYSSKVGTPLSPENILITPGAIAANHLALYALVGPGDHVICHYPTYQQLYSIPESLGAEVSLWKSKAENKWLPDLEELKALVKPNTKLIIINNPQNPTGAILPKSLLHSLADYAESKSLPIMSDEVYRPLFHSISPLDSDFPPSILSTGYANTLATGSLSKAYSLAGLRVGWIASRNRDFIETIAKARDYTTISVSQLDQSVAAFALSPDTIHALLGRNIQLAKTNLELLERFVIKHDEYCSWVKPRAGTTAFVKFERQGRLVDAEALCKALQEKTGVMLLPGDCFGEEYTGYVRFGYVNREEVVKEGLEKLRLFMRKEFDDLPLLE</sequence>
<dbReference type="GeneID" id="96004722"/>
<dbReference type="EMBL" id="JAAQHG020000008">
    <property type="protein sequence ID" value="KAL1588022.1"/>
    <property type="molecule type" value="Genomic_DNA"/>
</dbReference>
<dbReference type="Proteomes" id="UP000803884">
    <property type="component" value="Unassembled WGS sequence"/>
</dbReference>
<dbReference type="InterPro" id="IPR015422">
    <property type="entry name" value="PyrdxlP-dep_Trfase_small"/>
</dbReference>
<dbReference type="PROSITE" id="PS00105">
    <property type="entry name" value="AA_TRANSFER_CLASS_1"/>
    <property type="match status" value="1"/>
</dbReference>
<comment type="caution">
    <text evidence="4">The sequence shown here is derived from an EMBL/GenBank/DDBJ whole genome shotgun (WGS) entry which is preliminary data.</text>
</comment>
<organism evidence="4 5">
    <name type="scientific">Cladosporium halotolerans</name>
    <dbReference type="NCBI Taxonomy" id="1052096"/>
    <lineage>
        <taxon>Eukaryota</taxon>
        <taxon>Fungi</taxon>
        <taxon>Dikarya</taxon>
        <taxon>Ascomycota</taxon>
        <taxon>Pezizomycotina</taxon>
        <taxon>Dothideomycetes</taxon>
        <taxon>Dothideomycetidae</taxon>
        <taxon>Cladosporiales</taxon>
        <taxon>Cladosporiaceae</taxon>
        <taxon>Cladosporium</taxon>
    </lineage>
</organism>
<evidence type="ECO:0000256" key="1">
    <source>
        <dbReference type="ARBA" id="ARBA00007441"/>
    </source>
</evidence>
<name>A0AB34KW56_9PEZI</name>
<dbReference type="Gene3D" id="3.90.1150.10">
    <property type="entry name" value="Aspartate Aminotransferase, domain 1"/>
    <property type="match status" value="1"/>
</dbReference>
<dbReference type="InterPro" id="IPR004838">
    <property type="entry name" value="NHTrfase_class1_PyrdxlP-BS"/>
</dbReference>
<keyword evidence="2" id="KW-0663">Pyridoxal phosphate</keyword>
<keyword evidence="5" id="KW-1185">Reference proteome</keyword>
<dbReference type="SUPFAM" id="SSF53383">
    <property type="entry name" value="PLP-dependent transferases"/>
    <property type="match status" value="1"/>
</dbReference>
<dbReference type="Gene3D" id="3.40.640.10">
    <property type="entry name" value="Type I PLP-dependent aspartate aminotransferase-like (Major domain)"/>
    <property type="match status" value="1"/>
</dbReference>
<gene>
    <name evidence="4" type="ORF">WHR41_03278</name>
</gene>
<evidence type="ECO:0000256" key="2">
    <source>
        <dbReference type="ARBA" id="ARBA00022898"/>
    </source>
</evidence>
<dbReference type="InterPro" id="IPR015421">
    <property type="entry name" value="PyrdxlP-dep_Trfase_major"/>
</dbReference>